<dbReference type="EMBL" id="CP024091">
    <property type="protein sequence ID" value="ATP55756.1"/>
    <property type="molecule type" value="Genomic_DNA"/>
</dbReference>
<dbReference type="GO" id="GO:0016787">
    <property type="term" value="F:hydrolase activity"/>
    <property type="evidence" value="ECO:0007669"/>
    <property type="project" value="UniProtKB-KW"/>
</dbReference>
<dbReference type="Pfam" id="PF13788">
    <property type="entry name" value="DUF4180"/>
    <property type="match status" value="1"/>
</dbReference>
<dbReference type="OrthoDB" id="8595425at2"/>
<proteinExistence type="predicted"/>
<dbReference type="AlphaFoldDB" id="A0A2D1U2C0"/>
<feature type="domain" description="DUF4180" evidence="1">
    <location>
        <begin position="9"/>
        <end position="116"/>
    </location>
</feature>
<protein>
    <submittedName>
        <fullName evidence="2">Alpha/beta hydrolase</fullName>
    </submittedName>
</protein>
<dbReference type="RefSeq" id="WP_099437701.1">
    <property type="nucleotide sequence ID" value="NZ_CP024091.1"/>
</dbReference>
<reference evidence="2 3" key="1">
    <citation type="submission" date="2017-10" db="EMBL/GenBank/DDBJ databases">
        <title>Whole genome of Pedobacter ginsengisoli T01R-27 isolated from tomato rhizosphere.</title>
        <authorList>
            <person name="Weon H.-Y."/>
            <person name="Lee S.A."/>
            <person name="Sang M.K."/>
            <person name="Song J."/>
        </authorList>
    </citation>
    <scope>NUCLEOTIDE SEQUENCE [LARGE SCALE GENOMIC DNA]</scope>
    <source>
        <strain evidence="2 3">T01R-27</strain>
    </source>
</reference>
<organism evidence="2 3">
    <name type="scientific">Pedobacter ginsengisoli</name>
    <dbReference type="NCBI Taxonomy" id="363852"/>
    <lineage>
        <taxon>Bacteria</taxon>
        <taxon>Pseudomonadati</taxon>
        <taxon>Bacteroidota</taxon>
        <taxon>Sphingobacteriia</taxon>
        <taxon>Sphingobacteriales</taxon>
        <taxon>Sphingobacteriaceae</taxon>
        <taxon>Pedobacter</taxon>
    </lineage>
</organism>
<evidence type="ECO:0000259" key="1">
    <source>
        <dbReference type="Pfam" id="PF13788"/>
    </source>
</evidence>
<accession>A0A2D1U2C0</accession>
<sequence>MNIEIHQTEKTRIAEVISDEVLIKNPEEGLQLLADLYYQNFDKVILKEQNICAEFFDLKSGIAGEILQKFSNYRMPLSIVGDFSKYQSKSIKDFIYESNKGKLVNFVGSREEAIAKFI</sequence>
<gene>
    <name evidence="2" type="ORF">CPT03_04370</name>
</gene>
<dbReference type="KEGG" id="pgs:CPT03_04370"/>
<evidence type="ECO:0000313" key="3">
    <source>
        <dbReference type="Proteomes" id="UP000223749"/>
    </source>
</evidence>
<name>A0A2D1U2C0_9SPHI</name>
<dbReference type="InterPro" id="IPR025438">
    <property type="entry name" value="DUF4180"/>
</dbReference>
<dbReference type="Proteomes" id="UP000223749">
    <property type="component" value="Chromosome"/>
</dbReference>
<evidence type="ECO:0000313" key="2">
    <source>
        <dbReference type="EMBL" id="ATP55756.1"/>
    </source>
</evidence>
<keyword evidence="2" id="KW-0378">Hydrolase</keyword>
<keyword evidence="3" id="KW-1185">Reference proteome</keyword>